<comment type="caution">
    <text evidence="4">The sequence shown here is derived from an EMBL/GenBank/DDBJ whole genome shotgun (WGS) entry which is preliminary data.</text>
</comment>
<dbReference type="GO" id="GO:0008233">
    <property type="term" value="F:peptidase activity"/>
    <property type="evidence" value="ECO:0007669"/>
    <property type="project" value="UniProtKB-KW"/>
</dbReference>
<name>A0A1H6I6B0_9ACTN</name>
<evidence type="ECO:0000313" key="4">
    <source>
        <dbReference type="EMBL" id="SEH42228.1"/>
    </source>
</evidence>
<reference evidence="4 5" key="1">
    <citation type="submission" date="2016-10" db="EMBL/GenBank/DDBJ databases">
        <authorList>
            <person name="Varghese N."/>
            <person name="Submissions S."/>
        </authorList>
    </citation>
    <scope>NUCLEOTIDE SEQUENCE [LARGE SCALE GENOMIC DNA]</scope>
    <source>
        <strain evidence="4 5">WCP15</strain>
    </source>
</reference>
<dbReference type="RefSeq" id="WP_159443982.1">
    <property type="nucleotide sequence ID" value="NZ_FNWT01000002.1"/>
</dbReference>
<dbReference type="EMBL" id="FNWT01000002">
    <property type="protein sequence ID" value="SEH42228.1"/>
    <property type="molecule type" value="Genomic_DNA"/>
</dbReference>
<keyword evidence="2" id="KW-0812">Transmembrane</keyword>
<gene>
    <name evidence="4" type="ORF">SAMN05216447_10271</name>
</gene>
<feature type="transmembrane region" description="Helical" evidence="2">
    <location>
        <begin position="80"/>
        <end position="100"/>
    </location>
</feature>
<feature type="domain" description="CAAX prenyl protease 2/Lysostaphin resistance protein A-like" evidence="3">
    <location>
        <begin position="116"/>
        <end position="222"/>
    </location>
</feature>
<keyword evidence="2" id="KW-1133">Transmembrane helix</keyword>
<feature type="region of interest" description="Disordered" evidence="1">
    <location>
        <begin position="342"/>
        <end position="364"/>
    </location>
</feature>
<keyword evidence="4" id="KW-0378">Hydrolase</keyword>
<accession>A0A1H6I6B0</accession>
<dbReference type="Proteomes" id="UP000199135">
    <property type="component" value="Unassembled WGS sequence"/>
</dbReference>
<evidence type="ECO:0000259" key="3">
    <source>
        <dbReference type="Pfam" id="PF02517"/>
    </source>
</evidence>
<sequence>MVSGTTERSGVGKLVGAVVALAALYVLPSLVIFPLVDYANDSDSLSLLVELIVASMSVGALCLLGGTHMLDYERGDFARVWKYTGPIMVVSLVMGALSIFEYVSSGTEVSPYWLSKLALYTMLCLGIGFYEESYCRGIALGGLLSAFGRTRAGFMGSVLATAVFFGSLHISWGALDFSSASQLAQALLKMAQTGMYSVCLSAAILESNRLSGAAFFHGLDDFLVMFGPYVLFGVEQDTNYVSSGEDGALMIGMYVVLVLLYLPSFIKALRALIIMPLPRRGGLYGEGALPARELEVAYRAVVDARSADRAVARSYFDQWVAYYKSLEAYQGQQTWAAQQAPAARQAWPAQPQQVSSAHPAHQAPVAPVGQPMRVMPVPPEGYVPNPTRVAATQAPAPVAFVRPQPPVPPQAHPDAASSGLPTPPLGWAR</sequence>
<feature type="transmembrane region" description="Helical" evidence="2">
    <location>
        <begin position="152"/>
        <end position="174"/>
    </location>
</feature>
<feature type="transmembrane region" description="Helical" evidence="2">
    <location>
        <begin position="45"/>
        <end position="68"/>
    </location>
</feature>
<keyword evidence="2" id="KW-0472">Membrane</keyword>
<protein>
    <submittedName>
        <fullName evidence="4">CAAX protease self-immunity</fullName>
    </submittedName>
</protein>
<keyword evidence="4" id="KW-0645">Protease</keyword>
<dbReference type="GO" id="GO:0006508">
    <property type="term" value="P:proteolysis"/>
    <property type="evidence" value="ECO:0007669"/>
    <property type="project" value="UniProtKB-KW"/>
</dbReference>
<keyword evidence="5" id="KW-1185">Reference proteome</keyword>
<proteinExistence type="predicted"/>
<dbReference type="InterPro" id="IPR003675">
    <property type="entry name" value="Rce1/LyrA-like_dom"/>
</dbReference>
<feature type="transmembrane region" description="Helical" evidence="2">
    <location>
        <begin position="112"/>
        <end position="131"/>
    </location>
</feature>
<feature type="transmembrane region" description="Helical" evidence="2">
    <location>
        <begin position="186"/>
        <end position="205"/>
    </location>
</feature>
<feature type="transmembrane region" description="Helical" evidence="2">
    <location>
        <begin position="251"/>
        <end position="273"/>
    </location>
</feature>
<feature type="transmembrane region" description="Helical" evidence="2">
    <location>
        <begin position="212"/>
        <end position="231"/>
    </location>
</feature>
<feature type="transmembrane region" description="Helical" evidence="2">
    <location>
        <begin position="12"/>
        <end position="33"/>
    </location>
</feature>
<organism evidence="4 5">
    <name type="scientific">Parafannyhessea umbonata</name>
    <dbReference type="NCBI Taxonomy" id="604330"/>
    <lineage>
        <taxon>Bacteria</taxon>
        <taxon>Bacillati</taxon>
        <taxon>Actinomycetota</taxon>
        <taxon>Coriobacteriia</taxon>
        <taxon>Coriobacteriales</taxon>
        <taxon>Atopobiaceae</taxon>
        <taxon>Parafannyhessea</taxon>
    </lineage>
</organism>
<feature type="region of interest" description="Disordered" evidence="1">
    <location>
        <begin position="399"/>
        <end position="429"/>
    </location>
</feature>
<evidence type="ECO:0000256" key="1">
    <source>
        <dbReference type="SAM" id="MobiDB-lite"/>
    </source>
</evidence>
<evidence type="ECO:0000256" key="2">
    <source>
        <dbReference type="SAM" id="Phobius"/>
    </source>
</evidence>
<dbReference type="Pfam" id="PF02517">
    <property type="entry name" value="Rce1-like"/>
    <property type="match status" value="1"/>
</dbReference>
<evidence type="ECO:0000313" key="5">
    <source>
        <dbReference type="Proteomes" id="UP000199135"/>
    </source>
</evidence>